<comment type="caution">
    <text evidence="5">The sequence shown here is derived from an EMBL/GenBank/DDBJ whole genome shotgun (WGS) entry which is preliminary data.</text>
</comment>
<dbReference type="CDD" id="cd00085">
    <property type="entry name" value="HNHc"/>
    <property type="match status" value="1"/>
</dbReference>
<dbReference type="Proteomes" id="UP000694300">
    <property type="component" value="Unassembled WGS sequence"/>
</dbReference>
<name>A0ABS6UBL3_9PSEU</name>
<protein>
    <submittedName>
        <fullName evidence="5">DUF222 domain-containing protein</fullName>
    </submittedName>
</protein>
<dbReference type="InterPro" id="IPR003870">
    <property type="entry name" value="DUF222"/>
</dbReference>
<accession>A0ABS6UBL3</accession>
<dbReference type="RefSeq" id="WP_218595903.1">
    <property type="nucleotide sequence ID" value="NZ_JADQDF010000001.1"/>
</dbReference>
<sequence>MFDTLIRRAVSADAAPSGIAALDLDRATELPEALTDAELVDGIVGFERVAAWAAARQHALLAEFAGRPDDGPPAPGRARPWAGDEIALALTVSPGSAALRVARAVRLAGPLRATRDLLEAGSLDASRARLVADRTAALDEATAAAVQHRVLPRAPEQTWGQLDRALRRAVVALDPGGAEGRHRRARAARRVDVYPGEDGMATLWARITAPDAAASHEWITRLARGMDTDGDPDGDPRGIDARRADVLVALLTGRLVAHRAGQVDAPAVRPVGADRPLVQVTVALSTLAGEDDEPGELDGHGPIPAHLAREIALDARAAWKRLVTDPESGVVLDVGRTSYRPPAALADLVRARDTTCRNPRCPRAARACELDHVVEWQHGGPTSEANLCALCVRHHDLKERPGWQVVLHPDRTVEWTTPTGHRYRSHPHDHRVPAARARGWEDGAASP</sequence>
<feature type="domain" description="DUF222" evidence="4">
    <location>
        <begin position="51"/>
        <end position="353"/>
    </location>
</feature>
<dbReference type="InterPro" id="IPR002711">
    <property type="entry name" value="HNH"/>
</dbReference>
<feature type="region of interest" description="Disordered" evidence="2">
    <location>
        <begin position="418"/>
        <end position="447"/>
    </location>
</feature>
<evidence type="ECO:0000259" key="4">
    <source>
        <dbReference type="Pfam" id="PF02720"/>
    </source>
</evidence>
<evidence type="ECO:0000313" key="6">
    <source>
        <dbReference type="Proteomes" id="UP000694300"/>
    </source>
</evidence>
<keyword evidence="6" id="KW-1185">Reference proteome</keyword>
<gene>
    <name evidence="5" type="ORF">I4I82_18380</name>
</gene>
<organism evidence="5 6">
    <name type="scientific">Pseudonocardia oceani</name>
    <dbReference type="NCBI Taxonomy" id="2792013"/>
    <lineage>
        <taxon>Bacteria</taxon>
        <taxon>Bacillati</taxon>
        <taxon>Actinomycetota</taxon>
        <taxon>Actinomycetes</taxon>
        <taxon>Pseudonocardiales</taxon>
        <taxon>Pseudonocardiaceae</taxon>
        <taxon>Pseudonocardia</taxon>
    </lineage>
</organism>
<proteinExistence type="inferred from homology"/>
<dbReference type="EMBL" id="JADQDF010000001">
    <property type="protein sequence ID" value="MBW0129631.1"/>
    <property type="molecule type" value="Genomic_DNA"/>
</dbReference>
<reference evidence="5 6" key="1">
    <citation type="submission" date="2020-11" db="EMBL/GenBank/DDBJ databases">
        <title>Pseudonocardia abyssalis sp. nov. and Pseudonocardia oceani sp. nov., description and phylogenomic analysis of two novel actinomycetes isolated from the deep Southern Ocean.</title>
        <authorList>
            <person name="Parra J."/>
        </authorList>
    </citation>
    <scope>NUCLEOTIDE SEQUENCE [LARGE SCALE GENOMIC DNA]</scope>
    <source>
        <strain evidence="6">KRD185</strain>
    </source>
</reference>
<comment type="similarity">
    <text evidence="1">Belongs to the Rv1128c/1148c/1588c/1702c/1945/3466 family.</text>
</comment>
<evidence type="ECO:0000256" key="1">
    <source>
        <dbReference type="ARBA" id="ARBA00023450"/>
    </source>
</evidence>
<evidence type="ECO:0000259" key="3">
    <source>
        <dbReference type="Pfam" id="PF01844"/>
    </source>
</evidence>
<evidence type="ECO:0000313" key="5">
    <source>
        <dbReference type="EMBL" id="MBW0129631.1"/>
    </source>
</evidence>
<dbReference type="Pfam" id="PF01844">
    <property type="entry name" value="HNH"/>
    <property type="match status" value="1"/>
</dbReference>
<dbReference type="Pfam" id="PF02720">
    <property type="entry name" value="DUF222"/>
    <property type="match status" value="1"/>
</dbReference>
<evidence type="ECO:0000256" key="2">
    <source>
        <dbReference type="SAM" id="MobiDB-lite"/>
    </source>
</evidence>
<dbReference type="InterPro" id="IPR003615">
    <property type="entry name" value="HNH_nuc"/>
</dbReference>
<feature type="domain" description="HNH" evidence="3">
    <location>
        <begin position="366"/>
        <end position="398"/>
    </location>
</feature>